<dbReference type="Proteomes" id="UP000429232">
    <property type="component" value="Chromosome"/>
</dbReference>
<evidence type="ECO:0008006" key="3">
    <source>
        <dbReference type="Google" id="ProtNLM"/>
    </source>
</evidence>
<dbReference type="RefSeq" id="WP_157525900.1">
    <property type="nucleotide sequence ID" value="NZ_CP066775.1"/>
</dbReference>
<gene>
    <name evidence="1" type="ORF">GO620_009015</name>
</gene>
<organism evidence="1 2">
    <name type="scientific">Mucilaginibacter ginkgonis</name>
    <dbReference type="NCBI Taxonomy" id="2682091"/>
    <lineage>
        <taxon>Bacteria</taxon>
        <taxon>Pseudomonadati</taxon>
        <taxon>Bacteroidota</taxon>
        <taxon>Sphingobacteriia</taxon>
        <taxon>Sphingobacteriales</taxon>
        <taxon>Sphingobacteriaceae</taxon>
        <taxon>Mucilaginibacter</taxon>
    </lineage>
</organism>
<reference evidence="1 2" key="1">
    <citation type="submission" date="2020-12" db="EMBL/GenBank/DDBJ databases">
        <title>HMF7856_wgs.fasta genome submission.</title>
        <authorList>
            <person name="Kang H."/>
            <person name="Kim H."/>
            <person name="Joh K."/>
        </authorList>
    </citation>
    <scope>NUCLEOTIDE SEQUENCE [LARGE SCALE GENOMIC DNA]</scope>
    <source>
        <strain evidence="1 2">HMF7856</strain>
    </source>
</reference>
<keyword evidence="2" id="KW-1185">Reference proteome</keyword>
<accession>A0A6I4I098</accession>
<evidence type="ECO:0000313" key="1">
    <source>
        <dbReference type="EMBL" id="QQL48335.1"/>
    </source>
</evidence>
<sequence length="85" mass="9978">MFKFNNFYLGLLVGAIFPVLSWLTFHVWYSTLVFMNKPVIPYFTAILINLVLIRTYHKNGAEKTTRGVMLVSFIFLLMILFINRV</sequence>
<dbReference type="AlphaFoldDB" id="A0A6I4I098"/>
<dbReference type="KEGG" id="mgik:GO620_009015"/>
<name>A0A6I4I098_9SPHI</name>
<proteinExistence type="predicted"/>
<protein>
    <recommendedName>
        <fullName evidence="3">Stationary phase survival protein SurE</fullName>
    </recommendedName>
</protein>
<evidence type="ECO:0000313" key="2">
    <source>
        <dbReference type="Proteomes" id="UP000429232"/>
    </source>
</evidence>
<dbReference type="EMBL" id="CP066775">
    <property type="protein sequence ID" value="QQL48335.1"/>
    <property type="molecule type" value="Genomic_DNA"/>
</dbReference>